<organism evidence="10 11">
    <name type="scientific">Xanthobacter agilis</name>
    <dbReference type="NCBI Taxonomy" id="47492"/>
    <lineage>
        <taxon>Bacteria</taxon>
        <taxon>Pseudomonadati</taxon>
        <taxon>Pseudomonadota</taxon>
        <taxon>Alphaproteobacteria</taxon>
        <taxon>Hyphomicrobiales</taxon>
        <taxon>Xanthobacteraceae</taxon>
        <taxon>Xanthobacter</taxon>
    </lineage>
</organism>
<dbReference type="InterPro" id="IPR006143">
    <property type="entry name" value="RND_pump_MFP"/>
</dbReference>
<dbReference type="Pfam" id="PF25944">
    <property type="entry name" value="Beta-barrel_RND"/>
    <property type="match status" value="1"/>
</dbReference>
<evidence type="ECO:0000259" key="6">
    <source>
        <dbReference type="Pfam" id="PF25876"/>
    </source>
</evidence>
<keyword evidence="4" id="KW-0997">Cell inner membrane</keyword>
<evidence type="ECO:0000313" key="10">
    <source>
        <dbReference type="EMBL" id="MDQ0504592.1"/>
    </source>
</evidence>
<evidence type="ECO:0000259" key="8">
    <source>
        <dbReference type="Pfam" id="PF25944"/>
    </source>
</evidence>
<dbReference type="Pfam" id="PF25917">
    <property type="entry name" value="BSH_RND"/>
    <property type="match status" value="1"/>
</dbReference>
<dbReference type="Pfam" id="PF25876">
    <property type="entry name" value="HH_MFP_RND"/>
    <property type="match status" value="1"/>
</dbReference>
<accession>A0ABU0LBS0</accession>
<dbReference type="Gene3D" id="2.40.420.20">
    <property type="match status" value="1"/>
</dbReference>
<keyword evidence="5" id="KW-0472">Membrane</keyword>
<evidence type="ECO:0000256" key="2">
    <source>
        <dbReference type="ARBA" id="ARBA00009477"/>
    </source>
</evidence>
<evidence type="ECO:0000259" key="9">
    <source>
        <dbReference type="Pfam" id="PF25989"/>
    </source>
</evidence>
<dbReference type="Proteomes" id="UP001241747">
    <property type="component" value="Unassembled WGS sequence"/>
</dbReference>
<evidence type="ECO:0000256" key="4">
    <source>
        <dbReference type="ARBA" id="ARBA00022519"/>
    </source>
</evidence>
<evidence type="ECO:0000259" key="7">
    <source>
        <dbReference type="Pfam" id="PF25917"/>
    </source>
</evidence>
<dbReference type="NCBIfam" id="TIGR01730">
    <property type="entry name" value="RND_mfp"/>
    <property type="match status" value="1"/>
</dbReference>
<reference evidence="10 11" key="1">
    <citation type="submission" date="2023-07" db="EMBL/GenBank/DDBJ databases">
        <title>Genomic Encyclopedia of Type Strains, Phase IV (KMG-IV): sequencing the most valuable type-strain genomes for metagenomic binning, comparative biology and taxonomic classification.</title>
        <authorList>
            <person name="Goeker M."/>
        </authorList>
    </citation>
    <scope>NUCLEOTIDE SEQUENCE [LARGE SCALE GENOMIC DNA]</scope>
    <source>
        <strain evidence="10 11">DSM 3770</strain>
    </source>
</reference>
<feature type="domain" description="Multidrug resistance protein MdtA-like barrel-sandwich hybrid" evidence="7">
    <location>
        <begin position="78"/>
        <end position="216"/>
    </location>
</feature>
<dbReference type="Gene3D" id="2.40.50.100">
    <property type="match status" value="1"/>
</dbReference>
<evidence type="ECO:0000256" key="5">
    <source>
        <dbReference type="ARBA" id="ARBA00023136"/>
    </source>
</evidence>
<feature type="domain" description="Multidrug resistance protein MdtA-like beta-barrel" evidence="8">
    <location>
        <begin position="222"/>
        <end position="298"/>
    </location>
</feature>
<dbReference type="Pfam" id="PF25989">
    <property type="entry name" value="YknX_C"/>
    <property type="match status" value="1"/>
</dbReference>
<dbReference type="InterPro" id="IPR058637">
    <property type="entry name" value="YknX-like_C"/>
</dbReference>
<dbReference type="SUPFAM" id="SSF111369">
    <property type="entry name" value="HlyD-like secretion proteins"/>
    <property type="match status" value="1"/>
</dbReference>
<gene>
    <name evidence="10" type="ORF">QOZ94_001374</name>
</gene>
<dbReference type="PANTHER" id="PTHR30469:SF36">
    <property type="entry name" value="BLL3903 PROTEIN"/>
    <property type="match status" value="1"/>
</dbReference>
<comment type="caution">
    <text evidence="10">The sequence shown here is derived from an EMBL/GenBank/DDBJ whole genome shotgun (WGS) entry which is preliminary data.</text>
</comment>
<keyword evidence="11" id="KW-1185">Reference proteome</keyword>
<dbReference type="InterPro" id="IPR058625">
    <property type="entry name" value="MdtA-like_BSH"/>
</dbReference>
<comment type="subcellular location">
    <subcellularLocation>
        <location evidence="1">Cell membrane</location>
    </subcellularLocation>
</comment>
<comment type="similarity">
    <text evidence="2">Belongs to the membrane fusion protein (MFP) (TC 8.A.1) family.</text>
</comment>
<dbReference type="Gene3D" id="2.40.30.170">
    <property type="match status" value="1"/>
</dbReference>
<dbReference type="InterPro" id="IPR058626">
    <property type="entry name" value="MdtA-like_b-barrel"/>
</dbReference>
<evidence type="ECO:0000256" key="3">
    <source>
        <dbReference type="ARBA" id="ARBA00022475"/>
    </source>
</evidence>
<name>A0ABU0LBS0_XANAG</name>
<feature type="domain" description="YknX-like C-terminal permuted SH3-like" evidence="9">
    <location>
        <begin position="307"/>
        <end position="374"/>
    </location>
</feature>
<dbReference type="RefSeq" id="WP_237347155.1">
    <property type="nucleotide sequence ID" value="NZ_JABWGX010000029.1"/>
</dbReference>
<dbReference type="Gene3D" id="1.10.287.470">
    <property type="entry name" value="Helix hairpin bin"/>
    <property type="match status" value="1"/>
</dbReference>
<dbReference type="PANTHER" id="PTHR30469">
    <property type="entry name" value="MULTIDRUG RESISTANCE PROTEIN MDTA"/>
    <property type="match status" value="1"/>
</dbReference>
<proteinExistence type="inferred from homology"/>
<protein>
    <submittedName>
        <fullName evidence="10">RND family efflux transporter MFP subunit</fullName>
    </submittedName>
</protein>
<keyword evidence="3" id="KW-1003">Cell membrane</keyword>
<dbReference type="EMBL" id="JAUSVY010000003">
    <property type="protein sequence ID" value="MDQ0504592.1"/>
    <property type="molecule type" value="Genomic_DNA"/>
</dbReference>
<feature type="domain" description="Multidrug resistance protein MdtA-like alpha-helical hairpin" evidence="6">
    <location>
        <begin position="118"/>
        <end position="183"/>
    </location>
</feature>
<evidence type="ECO:0000256" key="1">
    <source>
        <dbReference type="ARBA" id="ARBA00004236"/>
    </source>
</evidence>
<dbReference type="InterPro" id="IPR058624">
    <property type="entry name" value="MdtA-like_HH"/>
</dbReference>
<evidence type="ECO:0000313" key="11">
    <source>
        <dbReference type="Proteomes" id="UP001241747"/>
    </source>
</evidence>
<sequence>MTNDGRRRAGRVLVAMVCLAVAGAAAWAWQGKAWLEAKAPQDTAAAQPRATAVLVARAARKPMPVRVEALGTVEAMVTVPIRSRVAAEVDKVGFADGAVVAAGDLLFQLDARVIDAQIRQAEATLAKDKAQLDKTQRDVERYSGLATRNAVSQVQVEDAKTTADMQQATVVQDEANLHSLKVQRGYYEIRSPVSGRIGVSAARAGAVIRVDDTLATVRQLKPIYVTFGLPERYLGELRAAANAQVSITLQGSGESISGGKVAVIDNTVDPQTGTIAVRAVFENANERLWPGTLGAVTVTLRVEDNAVAIPNEAVQSGQDGSFVFVVEDGVARVRPVTVARTVDGAAVISTGLDGTETVVTDGQLALRNGSRVNVKRLPTSATGS</sequence>